<feature type="compositionally biased region" description="Basic and acidic residues" evidence="1">
    <location>
        <begin position="11"/>
        <end position="25"/>
    </location>
</feature>
<feature type="region of interest" description="Disordered" evidence="1">
    <location>
        <begin position="45"/>
        <end position="67"/>
    </location>
</feature>
<evidence type="ECO:0000313" key="2">
    <source>
        <dbReference type="EMBL" id="QHU32125.1"/>
    </source>
</evidence>
<sequence length="67" mass="7666">MNCYGLNRFGPIEKKERPQNLQEKKEMEDKLAALLAARQKQDSIWIPADQESKKQTASFSKKPKASS</sequence>
<organism evidence="2">
    <name type="scientific">viral metagenome</name>
    <dbReference type="NCBI Taxonomy" id="1070528"/>
    <lineage>
        <taxon>unclassified sequences</taxon>
        <taxon>metagenomes</taxon>
        <taxon>organismal metagenomes</taxon>
    </lineage>
</organism>
<proteinExistence type="predicted"/>
<protein>
    <submittedName>
        <fullName evidence="2">Uncharacterized protein</fullName>
    </submittedName>
</protein>
<name>A0A6C0LQ40_9ZZZZ</name>
<reference evidence="2" key="1">
    <citation type="journal article" date="2020" name="Nature">
        <title>Giant virus diversity and host interactions through global metagenomics.</title>
        <authorList>
            <person name="Schulz F."/>
            <person name="Roux S."/>
            <person name="Paez-Espino D."/>
            <person name="Jungbluth S."/>
            <person name="Walsh D.A."/>
            <person name="Denef V.J."/>
            <person name="McMahon K.D."/>
            <person name="Konstantinidis K.T."/>
            <person name="Eloe-Fadrosh E.A."/>
            <person name="Kyrpides N.C."/>
            <person name="Woyke T."/>
        </authorList>
    </citation>
    <scope>NUCLEOTIDE SEQUENCE</scope>
    <source>
        <strain evidence="2">GVMAG-M-3300027963-9</strain>
    </source>
</reference>
<feature type="region of interest" description="Disordered" evidence="1">
    <location>
        <begin position="1"/>
        <end position="25"/>
    </location>
</feature>
<dbReference type="EMBL" id="MN740536">
    <property type="protein sequence ID" value="QHU32125.1"/>
    <property type="molecule type" value="Genomic_DNA"/>
</dbReference>
<dbReference type="AlphaFoldDB" id="A0A6C0LQ40"/>
<evidence type="ECO:0000256" key="1">
    <source>
        <dbReference type="SAM" id="MobiDB-lite"/>
    </source>
</evidence>
<accession>A0A6C0LQ40</accession>